<proteinExistence type="predicted"/>
<evidence type="ECO:0000256" key="4">
    <source>
        <dbReference type="ARBA" id="ARBA00023014"/>
    </source>
</evidence>
<name>A0A1G9J8A6_9FLAO</name>
<accession>A0A1G9J8A6</accession>
<keyword evidence="1" id="KW-0001">2Fe-2S</keyword>
<feature type="domain" description="Iron-binding zinc finger CDGSH type" evidence="5">
    <location>
        <begin position="92"/>
        <end position="141"/>
    </location>
</feature>
<dbReference type="STRING" id="192904.SAMN04488514_101447"/>
<keyword evidence="2" id="KW-0479">Metal-binding</keyword>
<dbReference type="EMBL" id="FNGV01000001">
    <property type="protein sequence ID" value="SDL33718.1"/>
    <property type="molecule type" value="Genomic_DNA"/>
</dbReference>
<dbReference type="SMART" id="SM00704">
    <property type="entry name" value="ZnF_CDGSH"/>
    <property type="match status" value="1"/>
</dbReference>
<organism evidence="6 7">
    <name type="scientific">Kriegella aquimaris</name>
    <dbReference type="NCBI Taxonomy" id="192904"/>
    <lineage>
        <taxon>Bacteria</taxon>
        <taxon>Pseudomonadati</taxon>
        <taxon>Bacteroidota</taxon>
        <taxon>Flavobacteriia</taxon>
        <taxon>Flavobacteriales</taxon>
        <taxon>Flavobacteriaceae</taxon>
        <taxon>Kriegella</taxon>
    </lineage>
</organism>
<evidence type="ECO:0000256" key="1">
    <source>
        <dbReference type="ARBA" id="ARBA00022714"/>
    </source>
</evidence>
<evidence type="ECO:0000313" key="7">
    <source>
        <dbReference type="Proteomes" id="UP000199440"/>
    </source>
</evidence>
<gene>
    <name evidence="6" type="ORF">SAMN04488514_101447</name>
</gene>
<dbReference type="OrthoDB" id="9795032at2"/>
<dbReference type="Proteomes" id="UP000199440">
    <property type="component" value="Unassembled WGS sequence"/>
</dbReference>
<dbReference type="Gene3D" id="3.40.5.90">
    <property type="entry name" value="CDGSH iron-sulfur domain, mitoNEET-type"/>
    <property type="match status" value="1"/>
</dbReference>
<dbReference type="Pfam" id="PF06902">
    <property type="entry name" value="Fer4_19"/>
    <property type="match status" value="1"/>
</dbReference>
<protein>
    <submittedName>
        <fullName evidence="6">Uncharacterized Fe-S cluster protein YjdI</fullName>
    </submittedName>
</protein>
<keyword evidence="4" id="KW-0411">Iron-sulfur</keyword>
<evidence type="ECO:0000313" key="6">
    <source>
        <dbReference type="EMBL" id="SDL33718.1"/>
    </source>
</evidence>
<dbReference type="InterPro" id="IPR018967">
    <property type="entry name" value="FeS-contain_CDGSH-typ"/>
</dbReference>
<sequence>MGEREITKKYTNGDLTVVWKPKLCTHSGICVQTLPEVYNPSEKPWIKAENASVEALKSQIGKCPSGALSYILENQDKETMGSFETKVEALPNGPLLVHGELKVTHSDGTIEMKKRATAFCRCGASDNKPYCDGTHKSIDFKA</sequence>
<evidence type="ECO:0000259" key="5">
    <source>
        <dbReference type="SMART" id="SM00704"/>
    </source>
</evidence>
<keyword evidence="7" id="KW-1185">Reference proteome</keyword>
<dbReference type="RefSeq" id="WP_089884815.1">
    <property type="nucleotide sequence ID" value="NZ_FNGV01000001.1"/>
</dbReference>
<dbReference type="GO" id="GO:0051537">
    <property type="term" value="F:2 iron, 2 sulfur cluster binding"/>
    <property type="evidence" value="ECO:0007669"/>
    <property type="project" value="UniProtKB-KW"/>
</dbReference>
<dbReference type="InterPro" id="IPR010693">
    <property type="entry name" value="Divergent_4Fe-4S_mono-cluster"/>
</dbReference>
<dbReference type="AlphaFoldDB" id="A0A1G9J8A6"/>
<dbReference type="GO" id="GO:0005737">
    <property type="term" value="C:cytoplasm"/>
    <property type="evidence" value="ECO:0007669"/>
    <property type="project" value="UniProtKB-ARBA"/>
</dbReference>
<dbReference type="GO" id="GO:0046872">
    <property type="term" value="F:metal ion binding"/>
    <property type="evidence" value="ECO:0007669"/>
    <property type="project" value="UniProtKB-KW"/>
</dbReference>
<dbReference type="InterPro" id="IPR042216">
    <property type="entry name" value="MitoNEET_CISD"/>
</dbReference>
<dbReference type="Pfam" id="PF09360">
    <property type="entry name" value="zf-CDGSH"/>
    <property type="match status" value="1"/>
</dbReference>
<keyword evidence="3" id="KW-0408">Iron</keyword>
<reference evidence="6 7" key="1">
    <citation type="submission" date="2016-10" db="EMBL/GenBank/DDBJ databases">
        <authorList>
            <person name="de Groot N.N."/>
        </authorList>
    </citation>
    <scope>NUCLEOTIDE SEQUENCE [LARGE SCALE GENOMIC DNA]</scope>
    <source>
        <strain evidence="6 7">DSM 19886</strain>
    </source>
</reference>
<evidence type="ECO:0000256" key="2">
    <source>
        <dbReference type="ARBA" id="ARBA00022723"/>
    </source>
</evidence>
<evidence type="ECO:0000256" key="3">
    <source>
        <dbReference type="ARBA" id="ARBA00023004"/>
    </source>
</evidence>